<dbReference type="NCBIfam" id="TIGR00797">
    <property type="entry name" value="matE"/>
    <property type="match status" value="1"/>
</dbReference>
<name>A0A8T2AYM1_9BRAS</name>
<dbReference type="GO" id="GO:0015297">
    <property type="term" value="F:antiporter activity"/>
    <property type="evidence" value="ECO:0007669"/>
    <property type="project" value="InterPro"/>
</dbReference>
<evidence type="ECO:0000313" key="8">
    <source>
        <dbReference type="EMBL" id="KAG7578689.1"/>
    </source>
</evidence>
<feature type="transmembrane region" description="Helical" evidence="7">
    <location>
        <begin position="408"/>
        <end position="429"/>
    </location>
</feature>
<feature type="transmembrane region" description="Helical" evidence="7">
    <location>
        <begin position="435"/>
        <end position="460"/>
    </location>
</feature>
<comment type="caution">
    <text evidence="7">Lacks conserved residue(s) required for the propagation of feature annotation.</text>
</comment>
<dbReference type="EMBL" id="JAEFBK010000008">
    <property type="protein sequence ID" value="KAG7578689.1"/>
    <property type="molecule type" value="Genomic_DNA"/>
</dbReference>
<sequence>MEDPLLLGDDQIITGSLKPTPTWRMNFTAELKNVSRMALPMATVTVAQYLLPVISVMVAGHRSELQLSGVALATSFANVSGFSLMFGLVGALETLCGQAYGAKQYAKIGTYTYSAIVSSVPIVVLISILWFYMDKLLISIGQDPDISKVAGSYAVCLIPALLAQAVQQPLNRFLQTQGLVLPLLYCAITTLLFHIFVCLVLVYAFGLGSNGAALAIGLSYWFNVLILALYVRFSSSCEKTRGFVSDDFVLSVKQFFQYGIPSAAMTTIEWSLFELLILSSGLLPNPKLETSVLSICLTTSSLHYVIPMGIGAAGSVRVSNELGAGNPEVARLAVLTGIFLWFLEATICSTLLFICRNIFGYAFSNSKEVVDYVTELSPLLCISFMVDGFSAVLGGVARGSGWQHIGAWANVVAYYLLGAPVGLFLGFWCHMNGKGLWIGVVVGSMAQGIILAIVTACMSWEEQAAKARKRIVVLAMEYNDWLEEEEDEAYTEPPFDESVLTPEQKVKLDELHNEHPTFVRSDLAILIRCNLLSHRAACEGREVIFYEEQEARALEKVIYWVPPSELEGTYVSTLEIHDVEDIHMPCIEDVTSNLHTPMIIDECYDLICECQQLDTLRAAKLARDYHDICFDIEYHCALNVHDLEFKFSMPEISRSLLDESFLGVVLDIDKILHVNEDPEVDYMDGDIVLYEINGDEVDYFVQTSCN</sequence>
<comment type="similarity">
    <text evidence="2 7">Belongs to the multi antimicrobial extrusion (MATE) (TC 2.A.66.1) family.</text>
</comment>
<evidence type="ECO:0000256" key="4">
    <source>
        <dbReference type="ARBA" id="ARBA00022692"/>
    </source>
</evidence>
<dbReference type="PANTHER" id="PTHR11206">
    <property type="entry name" value="MULTIDRUG RESISTANCE PROTEIN"/>
    <property type="match status" value="1"/>
</dbReference>
<gene>
    <name evidence="8" type="ORF">ISN45_Aa03g028630</name>
</gene>
<evidence type="ECO:0000256" key="2">
    <source>
        <dbReference type="ARBA" id="ARBA00010199"/>
    </source>
</evidence>
<dbReference type="GO" id="GO:0016020">
    <property type="term" value="C:membrane"/>
    <property type="evidence" value="ECO:0007669"/>
    <property type="project" value="UniProtKB-SubCell"/>
</dbReference>
<organism evidence="8 9">
    <name type="scientific">Arabidopsis thaliana x Arabidopsis arenosa</name>
    <dbReference type="NCBI Taxonomy" id="1240361"/>
    <lineage>
        <taxon>Eukaryota</taxon>
        <taxon>Viridiplantae</taxon>
        <taxon>Streptophyta</taxon>
        <taxon>Embryophyta</taxon>
        <taxon>Tracheophyta</taxon>
        <taxon>Spermatophyta</taxon>
        <taxon>Magnoliopsida</taxon>
        <taxon>eudicotyledons</taxon>
        <taxon>Gunneridae</taxon>
        <taxon>Pentapetalae</taxon>
        <taxon>rosids</taxon>
        <taxon>malvids</taxon>
        <taxon>Brassicales</taxon>
        <taxon>Brassicaceae</taxon>
        <taxon>Camelineae</taxon>
        <taxon>Arabidopsis</taxon>
    </lineage>
</organism>
<dbReference type="InterPro" id="IPR045069">
    <property type="entry name" value="MATE_euk"/>
</dbReference>
<evidence type="ECO:0000256" key="1">
    <source>
        <dbReference type="ARBA" id="ARBA00004141"/>
    </source>
</evidence>
<accession>A0A8T2AYM1</accession>
<dbReference type="Proteomes" id="UP000694240">
    <property type="component" value="Chromosome 8"/>
</dbReference>
<dbReference type="InterPro" id="IPR002528">
    <property type="entry name" value="MATE_fam"/>
</dbReference>
<evidence type="ECO:0000313" key="9">
    <source>
        <dbReference type="Proteomes" id="UP000694240"/>
    </source>
</evidence>
<feature type="transmembrane region" description="Helical" evidence="7">
    <location>
        <begin position="37"/>
        <end position="58"/>
    </location>
</feature>
<protein>
    <recommendedName>
        <fullName evidence="7">Protein DETOXIFICATION</fullName>
    </recommendedName>
    <alternativeName>
        <fullName evidence="7">Multidrug and toxic compound extrusion protein</fullName>
    </alternativeName>
</protein>
<feature type="transmembrane region" description="Helical" evidence="7">
    <location>
        <begin position="179"/>
        <end position="205"/>
    </location>
</feature>
<proteinExistence type="inferred from homology"/>
<evidence type="ECO:0000256" key="6">
    <source>
        <dbReference type="ARBA" id="ARBA00023136"/>
    </source>
</evidence>
<feature type="transmembrane region" description="Helical" evidence="7">
    <location>
        <begin position="338"/>
        <end position="364"/>
    </location>
</feature>
<keyword evidence="4 7" id="KW-0812">Transmembrane</keyword>
<dbReference type="AlphaFoldDB" id="A0A8T2AYM1"/>
<dbReference type="GO" id="GO:1990961">
    <property type="term" value="P:xenobiotic detoxification by transmembrane export across the plasma membrane"/>
    <property type="evidence" value="ECO:0007669"/>
    <property type="project" value="InterPro"/>
</dbReference>
<comment type="caution">
    <text evidence="8">The sequence shown here is derived from an EMBL/GenBank/DDBJ whole genome shotgun (WGS) entry which is preliminary data.</text>
</comment>
<evidence type="ECO:0000256" key="7">
    <source>
        <dbReference type="RuleBase" id="RU004914"/>
    </source>
</evidence>
<feature type="transmembrane region" description="Helical" evidence="7">
    <location>
        <begin position="211"/>
        <end position="231"/>
    </location>
</feature>
<evidence type="ECO:0000256" key="3">
    <source>
        <dbReference type="ARBA" id="ARBA00022448"/>
    </source>
</evidence>
<dbReference type="GO" id="GO:0042910">
    <property type="term" value="F:xenobiotic transmembrane transporter activity"/>
    <property type="evidence" value="ECO:0007669"/>
    <property type="project" value="InterPro"/>
</dbReference>
<feature type="transmembrane region" description="Helical" evidence="7">
    <location>
        <begin position="70"/>
        <end position="91"/>
    </location>
</feature>
<feature type="transmembrane region" description="Helical" evidence="7">
    <location>
        <begin position="376"/>
        <end position="396"/>
    </location>
</feature>
<reference evidence="8 9" key="1">
    <citation type="submission" date="2020-12" db="EMBL/GenBank/DDBJ databases">
        <title>Concerted genomic and epigenomic changes stabilize Arabidopsis allopolyploids.</title>
        <authorList>
            <person name="Chen Z."/>
        </authorList>
    </citation>
    <scope>NUCLEOTIDE SEQUENCE [LARGE SCALE GENOMIC DNA]</scope>
    <source>
        <strain evidence="8">Allo738</strain>
        <tissue evidence="8">Leaf</tissue>
    </source>
</reference>
<keyword evidence="6 7" id="KW-0472">Membrane</keyword>
<evidence type="ECO:0000256" key="5">
    <source>
        <dbReference type="ARBA" id="ARBA00022989"/>
    </source>
</evidence>
<keyword evidence="3" id="KW-0813">Transport</keyword>
<dbReference type="CDD" id="cd13132">
    <property type="entry name" value="MATE_eukaryotic"/>
    <property type="match status" value="1"/>
</dbReference>
<dbReference type="Pfam" id="PF01554">
    <property type="entry name" value="MatE"/>
    <property type="match status" value="2"/>
</dbReference>
<comment type="subcellular location">
    <subcellularLocation>
        <location evidence="1">Membrane</location>
        <topology evidence="1">Multi-pass membrane protein</topology>
    </subcellularLocation>
</comment>
<keyword evidence="5 7" id="KW-1133">Transmembrane helix</keyword>
<feature type="transmembrane region" description="Helical" evidence="7">
    <location>
        <begin position="111"/>
        <end position="132"/>
    </location>
</feature>
<keyword evidence="9" id="KW-1185">Reference proteome</keyword>